<gene>
    <name evidence="7" type="primary">hepC_1</name>
    <name evidence="7" type="ORF">Mal4_03720</name>
</gene>
<dbReference type="InterPro" id="IPR008929">
    <property type="entry name" value="Chondroitin_lyas"/>
</dbReference>
<accession>A0A517Z0Z5</accession>
<feature type="domain" description="Heparin-sulfate lyase N-terminal" evidence="6">
    <location>
        <begin position="105"/>
        <end position="357"/>
    </location>
</feature>
<evidence type="ECO:0000313" key="7">
    <source>
        <dbReference type="EMBL" id="QDU36089.1"/>
    </source>
</evidence>
<keyword evidence="3" id="KW-0574">Periplasm</keyword>
<dbReference type="InterPro" id="IPR012480">
    <property type="entry name" value="Hepar_II_III_C"/>
</dbReference>
<dbReference type="EC" id="4.2.2.8" evidence="7"/>
<reference evidence="7 8" key="1">
    <citation type="submission" date="2019-02" db="EMBL/GenBank/DDBJ databases">
        <title>Deep-cultivation of Planctomycetes and their phenomic and genomic characterization uncovers novel biology.</title>
        <authorList>
            <person name="Wiegand S."/>
            <person name="Jogler M."/>
            <person name="Boedeker C."/>
            <person name="Pinto D."/>
            <person name="Vollmers J."/>
            <person name="Rivas-Marin E."/>
            <person name="Kohn T."/>
            <person name="Peeters S.H."/>
            <person name="Heuer A."/>
            <person name="Rast P."/>
            <person name="Oberbeckmann S."/>
            <person name="Bunk B."/>
            <person name="Jeske O."/>
            <person name="Meyerdierks A."/>
            <person name="Storesund J.E."/>
            <person name="Kallscheuer N."/>
            <person name="Luecker S."/>
            <person name="Lage O.M."/>
            <person name="Pohl T."/>
            <person name="Merkel B.J."/>
            <person name="Hornburger P."/>
            <person name="Mueller R.-W."/>
            <person name="Bruemmer F."/>
            <person name="Labrenz M."/>
            <person name="Spormann A.M."/>
            <person name="Op den Camp H."/>
            <person name="Overmann J."/>
            <person name="Amann R."/>
            <person name="Jetten M.S.M."/>
            <person name="Mascher T."/>
            <person name="Medema M.H."/>
            <person name="Devos D.P."/>
            <person name="Kaster A.-K."/>
            <person name="Ovreas L."/>
            <person name="Rohde M."/>
            <person name="Galperin M.Y."/>
            <person name="Jogler C."/>
        </authorList>
    </citation>
    <scope>NUCLEOTIDE SEQUENCE [LARGE SCALE GENOMIC DNA]</scope>
    <source>
        <strain evidence="7 8">Mal4</strain>
    </source>
</reference>
<keyword evidence="4 7" id="KW-0456">Lyase</keyword>
<evidence type="ECO:0000256" key="2">
    <source>
        <dbReference type="ARBA" id="ARBA00022729"/>
    </source>
</evidence>
<evidence type="ECO:0000256" key="1">
    <source>
        <dbReference type="ARBA" id="ARBA00004418"/>
    </source>
</evidence>
<evidence type="ECO:0000259" key="5">
    <source>
        <dbReference type="Pfam" id="PF07940"/>
    </source>
</evidence>
<dbReference type="PANTHER" id="PTHR39210:SF1">
    <property type="entry name" value="HEPARIN-SULFATE LYASE"/>
    <property type="match status" value="1"/>
</dbReference>
<evidence type="ECO:0000313" key="8">
    <source>
        <dbReference type="Proteomes" id="UP000320496"/>
    </source>
</evidence>
<evidence type="ECO:0000256" key="3">
    <source>
        <dbReference type="ARBA" id="ARBA00022764"/>
    </source>
</evidence>
<dbReference type="EMBL" id="CP036275">
    <property type="protein sequence ID" value="QDU36089.1"/>
    <property type="molecule type" value="Genomic_DNA"/>
</dbReference>
<proteinExistence type="predicted"/>
<dbReference type="Pfam" id="PF07940">
    <property type="entry name" value="Hepar_II_III_C"/>
    <property type="match status" value="1"/>
</dbReference>
<dbReference type="SUPFAM" id="SSF48230">
    <property type="entry name" value="Chondroitin AC/alginate lyase"/>
    <property type="match status" value="1"/>
</dbReference>
<feature type="domain" description="Heparinase II/III-like C-terminal" evidence="5">
    <location>
        <begin position="421"/>
        <end position="647"/>
    </location>
</feature>
<keyword evidence="8" id="KW-1185">Reference proteome</keyword>
<name>A0A517Z0Z5_9PLAN</name>
<comment type="subcellular location">
    <subcellularLocation>
        <location evidence="1">Periplasm</location>
    </subcellularLocation>
</comment>
<dbReference type="Gene3D" id="2.70.98.70">
    <property type="match status" value="1"/>
</dbReference>
<organism evidence="7 8">
    <name type="scientific">Maioricimonas rarisocia</name>
    <dbReference type="NCBI Taxonomy" id="2528026"/>
    <lineage>
        <taxon>Bacteria</taxon>
        <taxon>Pseudomonadati</taxon>
        <taxon>Planctomycetota</taxon>
        <taxon>Planctomycetia</taxon>
        <taxon>Planctomycetales</taxon>
        <taxon>Planctomycetaceae</taxon>
        <taxon>Maioricimonas</taxon>
    </lineage>
</organism>
<protein>
    <submittedName>
        <fullName evidence="7">Heparin-sulfate lyase</fullName>
        <ecNumber evidence="7">4.2.2.8</ecNumber>
    </submittedName>
</protein>
<dbReference type="Gene3D" id="1.50.10.100">
    <property type="entry name" value="Chondroitin AC/alginate lyase"/>
    <property type="match status" value="1"/>
</dbReference>
<dbReference type="GO" id="GO:0015021">
    <property type="term" value="F:heparin-sulfate lyase activity"/>
    <property type="evidence" value="ECO:0007669"/>
    <property type="project" value="UniProtKB-EC"/>
</dbReference>
<evidence type="ECO:0000256" key="4">
    <source>
        <dbReference type="ARBA" id="ARBA00023239"/>
    </source>
</evidence>
<evidence type="ECO:0000259" key="6">
    <source>
        <dbReference type="Pfam" id="PF16889"/>
    </source>
</evidence>
<dbReference type="PANTHER" id="PTHR39210">
    <property type="entry name" value="HEPARIN-SULFATE LYASE"/>
    <property type="match status" value="1"/>
</dbReference>
<dbReference type="InterPro" id="IPR031680">
    <property type="entry name" value="Hepar_II_III_N"/>
</dbReference>
<keyword evidence="2" id="KW-0732">Signal</keyword>
<dbReference type="Pfam" id="PF16889">
    <property type="entry name" value="Hepar_II_III_N"/>
    <property type="match status" value="1"/>
</dbReference>
<dbReference type="Proteomes" id="UP000320496">
    <property type="component" value="Chromosome"/>
</dbReference>
<sequence>MPSSLTTTAAKLIKMSPDEIRIRVAEKLRKVRERRMWRGGRQTANAAFDGGSLLKQAVRLVPGATAEELKRLEGADASLRNQLRNEAISRASQILNSRWRMLGHDFDLTGEIDWHRDPVQDHQWPRTFYADVPLHQKPPSPIDVKYIWELGRHQYLVELARAWRFTGESRYVERVRELILSWIDANRLYEGVHWTSGLEVAVRPISWIWALAATADWDGWNESDLSRIAASLHDHATFLEHHFSWYSSPYNHIVGEATGLYLIALLMPDLPEAARWKDKARAVLNDYGPRQFHSDGFCVEQATGYHYFSLGFLTLAVAAARKADEPLEMLETVVHRAFRTGMAFRQPDGRWPAIGDIDSARAIPVCPEDFWDFNGLCSLGATLFEDESLKPADSILGEELFWLLGCDGVATWRRLDTADPTKTTVLEEAGYAIASDGDDWMLFDAGPLAHGLFADGTPSSAHGHLDTLQVLYVANGQSLLVDAGMPWYFGDADWVRHFRGAAAHNIVEIEGVALARDAGGLAWNHAVVPSRLDAQLSDDAWICRGEVNWNEGVRWRRHVLALPGKGLWIADQIDSDAPRTVRWNWQLPAASECDRADDRLLPPGRSGMTLQMVNESGDLPLNIHTASDTSPRGWLAPGYGQRYPAGTAVAHHSGASRILTLSALAREGVSVTFSTDGRQVCISEDAAHNREVALQSPLGADAVWRIEHGDEAISLAVGATDATVLPTAARLDGVGNWPCLKSVEALSSTTGVG</sequence>
<dbReference type="GO" id="GO:0042597">
    <property type="term" value="C:periplasmic space"/>
    <property type="evidence" value="ECO:0007669"/>
    <property type="project" value="UniProtKB-SubCell"/>
</dbReference>
<dbReference type="RefSeq" id="WP_197444003.1">
    <property type="nucleotide sequence ID" value="NZ_CP036275.1"/>
</dbReference>
<dbReference type="KEGG" id="mri:Mal4_03720"/>
<dbReference type="AlphaFoldDB" id="A0A517Z0Z5"/>